<dbReference type="PROSITE" id="PS51257">
    <property type="entry name" value="PROKAR_LIPOPROTEIN"/>
    <property type="match status" value="1"/>
</dbReference>
<dbReference type="Gene3D" id="3.10.50.40">
    <property type="match status" value="1"/>
</dbReference>
<dbReference type="GO" id="GO:0005886">
    <property type="term" value="C:plasma membrane"/>
    <property type="evidence" value="ECO:0007669"/>
    <property type="project" value="UniProtKB-SubCell"/>
</dbReference>
<dbReference type="OrthoDB" id="14196at2"/>
<evidence type="ECO:0000256" key="1">
    <source>
        <dbReference type="ARBA" id="ARBA00000971"/>
    </source>
</evidence>
<evidence type="ECO:0000256" key="3">
    <source>
        <dbReference type="ARBA" id="ARBA00006071"/>
    </source>
</evidence>
<evidence type="ECO:0000256" key="7">
    <source>
        <dbReference type="ARBA" id="ARBA00023136"/>
    </source>
</evidence>
<keyword evidence="6 11" id="KW-0697">Rotamase</keyword>
<dbReference type="AlphaFoldDB" id="A0A1W1XWL5"/>
<dbReference type="PROSITE" id="PS50198">
    <property type="entry name" value="PPIC_PPIASE_2"/>
    <property type="match status" value="1"/>
</dbReference>
<dbReference type="InterPro" id="IPR000297">
    <property type="entry name" value="PPIase_PpiC"/>
</dbReference>
<evidence type="ECO:0000256" key="10">
    <source>
        <dbReference type="ARBA" id="ARBA00023288"/>
    </source>
</evidence>
<protein>
    <recommendedName>
        <fullName evidence="11">Foldase protein PrsA</fullName>
        <ecNumber evidence="11">5.2.1.8</ecNumber>
    </recommendedName>
</protein>
<dbReference type="Pfam" id="PF13624">
    <property type="entry name" value="SurA_N_3"/>
    <property type="match status" value="1"/>
</dbReference>
<dbReference type="Pfam" id="PF00639">
    <property type="entry name" value="Rotamase"/>
    <property type="match status" value="1"/>
</dbReference>
<proteinExistence type="inferred from homology"/>
<evidence type="ECO:0000256" key="8">
    <source>
        <dbReference type="ARBA" id="ARBA00023139"/>
    </source>
</evidence>
<evidence type="ECO:0000256" key="5">
    <source>
        <dbReference type="ARBA" id="ARBA00022729"/>
    </source>
</evidence>
<gene>
    <name evidence="11" type="primary">prsA</name>
    <name evidence="13" type="ORF">SAMN02745134_03475</name>
</gene>
<reference evidence="13 14" key="1">
    <citation type="submission" date="2017-04" db="EMBL/GenBank/DDBJ databases">
        <authorList>
            <person name="Afonso C.L."/>
            <person name="Miller P.J."/>
            <person name="Scott M.A."/>
            <person name="Spackman E."/>
            <person name="Goraichik I."/>
            <person name="Dimitrov K.M."/>
            <person name="Suarez D.L."/>
            <person name="Swayne D.E."/>
        </authorList>
    </citation>
    <scope>NUCLEOTIDE SEQUENCE [LARGE SCALE GENOMIC DNA]</scope>
    <source>
        <strain evidence="13 14">DSM 12555</strain>
    </source>
</reference>
<dbReference type="RefSeq" id="WP_084117476.1">
    <property type="nucleotide sequence ID" value="NZ_FWXH01000024.1"/>
</dbReference>
<comment type="catalytic activity">
    <reaction evidence="1 11">
        <text>[protein]-peptidylproline (omega=180) = [protein]-peptidylproline (omega=0)</text>
        <dbReference type="Rhea" id="RHEA:16237"/>
        <dbReference type="Rhea" id="RHEA-COMP:10747"/>
        <dbReference type="Rhea" id="RHEA-COMP:10748"/>
        <dbReference type="ChEBI" id="CHEBI:83833"/>
        <dbReference type="ChEBI" id="CHEBI:83834"/>
        <dbReference type="EC" id="5.2.1.8"/>
    </reaction>
</comment>
<dbReference type="Proteomes" id="UP000192468">
    <property type="component" value="Unassembled WGS sequence"/>
</dbReference>
<dbReference type="InterPro" id="IPR046357">
    <property type="entry name" value="PPIase_dom_sf"/>
</dbReference>
<keyword evidence="14" id="KW-1185">Reference proteome</keyword>
<evidence type="ECO:0000313" key="14">
    <source>
        <dbReference type="Proteomes" id="UP000192468"/>
    </source>
</evidence>
<dbReference type="SUPFAM" id="SSF109998">
    <property type="entry name" value="Triger factor/SurA peptide-binding domain-like"/>
    <property type="match status" value="1"/>
</dbReference>
<evidence type="ECO:0000256" key="6">
    <source>
        <dbReference type="ARBA" id="ARBA00023110"/>
    </source>
</evidence>
<comment type="subcellular location">
    <subcellularLocation>
        <location evidence="2 11">Cell membrane</location>
        <topology evidence="2 11">Lipid-anchor</topology>
    </subcellularLocation>
</comment>
<dbReference type="PROSITE" id="PS01096">
    <property type="entry name" value="PPIC_PPIASE_1"/>
    <property type="match status" value="1"/>
</dbReference>
<evidence type="ECO:0000259" key="12">
    <source>
        <dbReference type="PROSITE" id="PS50198"/>
    </source>
</evidence>
<keyword evidence="4 11" id="KW-1003">Cell membrane</keyword>
<dbReference type="InterPro" id="IPR050245">
    <property type="entry name" value="PrsA_foldase"/>
</dbReference>
<keyword evidence="9 11" id="KW-0413">Isomerase</keyword>
<evidence type="ECO:0000256" key="11">
    <source>
        <dbReference type="HAMAP-Rule" id="MF_01145"/>
    </source>
</evidence>
<evidence type="ECO:0000256" key="4">
    <source>
        <dbReference type="ARBA" id="ARBA00022475"/>
    </source>
</evidence>
<comment type="function">
    <text evidence="11">Plays a major role in protein secretion by helping the post-translocational extracellular folding of several secreted proteins.</text>
</comment>
<accession>A0A1W1XWL5</accession>
<keyword evidence="5 11" id="KW-0732">Signal</keyword>
<evidence type="ECO:0000256" key="2">
    <source>
        <dbReference type="ARBA" id="ARBA00004193"/>
    </source>
</evidence>
<dbReference type="SUPFAM" id="SSF54534">
    <property type="entry name" value="FKBP-like"/>
    <property type="match status" value="1"/>
</dbReference>
<keyword evidence="10 11" id="KW-0449">Lipoprotein</keyword>
<dbReference type="NCBIfam" id="NF000809">
    <property type="entry name" value="PRK00059.1"/>
    <property type="match status" value="1"/>
</dbReference>
<dbReference type="InterPro" id="IPR023059">
    <property type="entry name" value="Foldase_PrsA"/>
</dbReference>
<dbReference type="PANTHER" id="PTHR47245:SF1">
    <property type="entry name" value="FOLDASE PROTEIN PRSA"/>
    <property type="match status" value="1"/>
</dbReference>
<dbReference type="InterPro" id="IPR027304">
    <property type="entry name" value="Trigger_fact/SurA_dom_sf"/>
</dbReference>
<dbReference type="Gene3D" id="1.10.4030.10">
    <property type="entry name" value="Porin chaperone SurA, peptide-binding domain"/>
    <property type="match status" value="1"/>
</dbReference>
<evidence type="ECO:0000313" key="13">
    <source>
        <dbReference type="EMBL" id="SMC28333.1"/>
    </source>
</evidence>
<dbReference type="STRING" id="1121291.SAMN02745134_03475"/>
<evidence type="ECO:0000256" key="9">
    <source>
        <dbReference type="ARBA" id="ARBA00023235"/>
    </source>
</evidence>
<sequence length="339" mass="37407">MKNVKKIVAIAIIGIITVAFSGCNMIEKTQAGINNTVVASVNGEKITVGEVEARMKGTENQLKQQYGSNYASNSTAADQLKQAKTQMLEEMVTEDLLLQKAKTLKLVPSDSAINAEVKKQYDSLRSQDQYKKDSDWKAALTQNGFTEEALKAQMRNSVIIAKVTDYMTKNVSVTDKQIQDYYNSNQLKYTEQPNTIDIAHILVKTEAEAKDIKAQLDKGADFASLAKQKSTDTTSGAAGGELGTYNQANDDQSKQLDATFMTAALALKVGQISAPVQTQYGWHIIKCVDRKDYPVKKLDDVKAQVKDTLLSQAKQDAYQKTLDKWKKAADIKEEADKLS</sequence>
<feature type="domain" description="PpiC" evidence="12">
    <location>
        <begin position="193"/>
        <end position="289"/>
    </location>
</feature>
<name>A0A1W1XWL5_9CLOT</name>
<dbReference type="GO" id="GO:0006457">
    <property type="term" value="P:protein folding"/>
    <property type="evidence" value="ECO:0007669"/>
    <property type="project" value="UniProtKB-UniRule"/>
</dbReference>
<dbReference type="EC" id="5.2.1.8" evidence="11"/>
<dbReference type="HAMAP" id="MF_01145">
    <property type="entry name" value="Foldase_PrsA"/>
    <property type="match status" value="1"/>
</dbReference>
<keyword evidence="8 11" id="KW-0564">Palmitate</keyword>
<organism evidence="13 14">
    <name type="scientific">Clostridium acidisoli DSM 12555</name>
    <dbReference type="NCBI Taxonomy" id="1121291"/>
    <lineage>
        <taxon>Bacteria</taxon>
        <taxon>Bacillati</taxon>
        <taxon>Bacillota</taxon>
        <taxon>Clostridia</taxon>
        <taxon>Eubacteriales</taxon>
        <taxon>Clostridiaceae</taxon>
        <taxon>Clostridium</taxon>
    </lineage>
</organism>
<comment type="similarity">
    <text evidence="3 11">Belongs to the PrsA family.</text>
</comment>
<dbReference type="GO" id="GO:0003755">
    <property type="term" value="F:peptidyl-prolyl cis-trans isomerase activity"/>
    <property type="evidence" value="ECO:0007669"/>
    <property type="project" value="UniProtKB-UniRule"/>
</dbReference>
<keyword evidence="7 11" id="KW-0472">Membrane</keyword>
<dbReference type="PANTHER" id="PTHR47245">
    <property type="entry name" value="PEPTIDYLPROLYL ISOMERASE"/>
    <property type="match status" value="1"/>
</dbReference>
<dbReference type="EMBL" id="FWXH01000024">
    <property type="protein sequence ID" value="SMC28333.1"/>
    <property type="molecule type" value="Genomic_DNA"/>
</dbReference>
<dbReference type="InterPro" id="IPR023058">
    <property type="entry name" value="PPIase_PpiC_CS"/>
</dbReference>